<comment type="caution">
    <text evidence="4">The sequence shown here is derived from an EMBL/GenBank/DDBJ whole genome shotgun (WGS) entry which is preliminary data.</text>
</comment>
<organism evidence="4 5">
    <name type="scientific">Paenibacillus artemisiicola</name>
    <dbReference type="NCBI Taxonomy" id="1172618"/>
    <lineage>
        <taxon>Bacteria</taxon>
        <taxon>Bacillati</taxon>
        <taxon>Bacillota</taxon>
        <taxon>Bacilli</taxon>
        <taxon>Bacillales</taxon>
        <taxon>Paenibacillaceae</taxon>
        <taxon>Paenibacillus</taxon>
    </lineage>
</organism>
<name>A0ABS3WI09_9BACL</name>
<dbReference type="PANTHER" id="PTHR30055">
    <property type="entry name" value="HTH-TYPE TRANSCRIPTIONAL REGULATOR RUTR"/>
    <property type="match status" value="1"/>
</dbReference>
<proteinExistence type="predicted"/>
<keyword evidence="1 2" id="KW-0238">DNA-binding</keyword>
<dbReference type="PROSITE" id="PS01081">
    <property type="entry name" value="HTH_TETR_1"/>
    <property type="match status" value="1"/>
</dbReference>
<dbReference type="PRINTS" id="PR00455">
    <property type="entry name" value="HTHTETR"/>
</dbReference>
<dbReference type="EMBL" id="JAGGDJ010000043">
    <property type="protein sequence ID" value="MBO7747954.1"/>
    <property type="molecule type" value="Genomic_DNA"/>
</dbReference>
<protein>
    <submittedName>
        <fullName evidence="4">TetR/AcrR family transcriptional regulator</fullName>
    </submittedName>
</protein>
<dbReference type="InterPro" id="IPR009057">
    <property type="entry name" value="Homeodomain-like_sf"/>
</dbReference>
<feature type="DNA-binding region" description="H-T-H motif" evidence="2">
    <location>
        <begin position="37"/>
        <end position="56"/>
    </location>
</feature>
<evidence type="ECO:0000313" key="4">
    <source>
        <dbReference type="EMBL" id="MBO7747954.1"/>
    </source>
</evidence>
<dbReference type="PANTHER" id="PTHR30055:SF226">
    <property type="entry name" value="HTH-TYPE TRANSCRIPTIONAL REGULATOR PKSA"/>
    <property type="match status" value="1"/>
</dbReference>
<dbReference type="SUPFAM" id="SSF48498">
    <property type="entry name" value="Tetracyclin repressor-like, C-terminal domain"/>
    <property type="match status" value="1"/>
</dbReference>
<gene>
    <name evidence="4" type="ORF">I8J29_27555</name>
</gene>
<dbReference type="Proteomes" id="UP000670947">
    <property type="component" value="Unassembled WGS sequence"/>
</dbReference>
<sequence length="221" mass="25123">MKAVLYPAFAKLPDEKRALILSVCIEEFAKNGYDHASTDTITSRAGISKGILFHYFKSKKNLFLVVVDHVTQLLIARTLDEVNAIETADFFDRLKAVILAKQRIAHRFPSETELVQRALVHPPKALKTELDAFFAAHMAKYTDPLMLDGIFRTGLLAAGPLREGLVPERVFDMVVMMLNQFSAKYMQLYKTGQYTHEALQAMLIEECDAFIDMVKYGVYRR</sequence>
<keyword evidence="5" id="KW-1185">Reference proteome</keyword>
<evidence type="ECO:0000259" key="3">
    <source>
        <dbReference type="PROSITE" id="PS50977"/>
    </source>
</evidence>
<dbReference type="SUPFAM" id="SSF46689">
    <property type="entry name" value="Homeodomain-like"/>
    <property type="match status" value="1"/>
</dbReference>
<dbReference type="Gene3D" id="1.10.357.10">
    <property type="entry name" value="Tetracycline Repressor, domain 2"/>
    <property type="match status" value="1"/>
</dbReference>
<dbReference type="InterPro" id="IPR050109">
    <property type="entry name" value="HTH-type_TetR-like_transc_reg"/>
</dbReference>
<dbReference type="InterPro" id="IPR001647">
    <property type="entry name" value="HTH_TetR"/>
</dbReference>
<feature type="domain" description="HTH tetR-type" evidence="3">
    <location>
        <begin position="14"/>
        <end position="74"/>
    </location>
</feature>
<reference evidence="4 5" key="1">
    <citation type="submission" date="2021-03" db="EMBL/GenBank/DDBJ databases">
        <title>Paenibacillus artemisicola MWE-103 whole genome sequence.</title>
        <authorList>
            <person name="Ham Y.J."/>
        </authorList>
    </citation>
    <scope>NUCLEOTIDE SEQUENCE [LARGE SCALE GENOMIC DNA]</scope>
    <source>
        <strain evidence="4 5">MWE-103</strain>
    </source>
</reference>
<evidence type="ECO:0000313" key="5">
    <source>
        <dbReference type="Proteomes" id="UP000670947"/>
    </source>
</evidence>
<dbReference type="Pfam" id="PF00440">
    <property type="entry name" value="TetR_N"/>
    <property type="match status" value="1"/>
</dbReference>
<accession>A0ABS3WI09</accession>
<dbReference type="InterPro" id="IPR023772">
    <property type="entry name" value="DNA-bd_HTH_TetR-type_CS"/>
</dbReference>
<dbReference type="InterPro" id="IPR036271">
    <property type="entry name" value="Tet_transcr_reg_TetR-rel_C_sf"/>
</dbReference>
<dbReference type="PROSITE" id="PS50977">
    <property type="entry name" value="HTH_TETR_2"/>
    <property type="match status" value="1"/>
</dbReference>
<dbReference type="Gene3D" id="1.10.10.60">
    <property type="entry name" value="Homeodomain-like"/>
    <property type="match status" value="1"/>
</dbReference>
<evidence type="ECO:0000256" key="2">
    <source>
        <dbReference type="PROSITE-ProRule" id="PRU00335"/>
    </source>
</evidence>
<dbReference type="RefSeq" id="WP_208850565.1">
    <property type="nucleotide sequence ID" value="NZ_JAGGDJ010000043.1"/>
</dbReference>
<evidence type="ECO:0000256" key="1">
    <source>
        <dbReference type="ARBA" id="ARBA00023125"/>
    </source>
</evidence>